<feature type="transmembrane region" description="Helical" evidence="1">
    <location>
        <begin position="99"/>
        <end position="118"/>
    </location>
</feature>
<keyword evidence="1" id="KW-0472">Membrane</keyword>
<name>A0A3P7L192_DIBLA</name>
<proteinExistence type="predicted"/>
<feature type="transmembrane region" description="Helical" evidence="1">
    <location>
        <begin position="124"/>
        <end position="146"/>
    </location>
</feature>
<evidence type="ECO:0000256" key="1">
    <source>
        <dbReference type="SAM" id="Phobius"/>
    </source>
</evidence>
<dbReference type="AlphaFoldDB" id="A0A3P7L192"/>
<dbReference type="EMBL" id="UYRU01051029">
    <property type="protein sequence ID" value="VDN11235.1"/>
    <property type="molecule type" value="Genomic_DNA"/>
</dbReference>
<keyword evidence="1" id="KW-1133">Transmembrane helix</keyword>
<evidence type="ECO:0000313" key="3">
    <source>
        <dbReference type="Proteomes" id="UP000281553"/>
    </source>
</evidence>
<organism evidence="2 3">
    <name type="scientific">Dibothriocephalus latus</name>
    <name type="common">Fish tapeworm</name>
    <name type="synonym">Diphyllobothrium latum</name>
    <dbReference type="NCBI Taxonomy" id="60516"/>
    <lineage>
        <taxon>Eukaryota</taxon>
        <taxon>Metazoa</taxon>
        <taxon>Spiralia</taxon>
        <taxon>Lophotrochozoa</taxon>
        <taxon>Platyhelminthes</taxon>
        <taxon>Cestoda</taxon>
        <taxon>Eucestoda</taxon>
        <taxon>Diphyllobothriidea</taxon>
        <taxon>Diphyllobothriidae</taxon>
        <taxon>Dibothriocephalus</taxon>
    </lineage>
</organism>
<keyword evidence="3" id="KW-1185">Reference proteome</keyword>
<protein>
    <submittedName>
        <fullName evidence="2">Uncharacterized protein</fullName>
    </submittedName>
</protein>
<keyword evidence="1" id="KW-0812">Transmembrane</keyword>
<dbReference type="Proteomes" id="UP000281553">
    <property type="component" value="Unassembled WGS sequence"/>
</dbReference>
<sequence length="178" mass="19338">MTDIPIFNLFLIGQPFEMTSTQVGLSIGLRGIGCALVNGLFVLFNMFVLQPKLAVVGAAASKGTIAEIGSSVGASSEEVGKPYDEAVMRRRKMRQARRIMIYMLVTVVSIMTVSRFLYGISGSFASPSCYFVLFLGMVLNSVQFYAPLVRALMSSMVPSETQGAYLTCPVFIVVFCLT</sequence>
<gene>
    <name evidence="2" type="ORF">DILT_LOCUS7066</name>
</gene>
<feature type="transmembrane region" description="Helical" evidence="1">
    <location>
        <begin position="27"/>
        <end position="49"/>
    </location>
</feature>
<reference evidence="2 3" key="1">
    <citation type="submission" date="2018-11" db="EMBL/GenBank/DDBJ databases">
        <authorList>
            <consortium name="Pathogen Informatics"/>
        </authorList>
    </citation>
    <scope>NUCLEOTIDE SEQUENCE [LARGE SCALE GENOMIC DNA]</scope>
</reference>
<dbReference type="OrthoDB" id="2261376at2759"/>
<evidence type="ECO:0000313" key="2">
    <source>
        <dbReference type="EMBL" id="VDN11235.1"/>
    </source>
</evidence>
<accession>A0A3P7L192</accession>